<evidence type="ECO:0000313" key="2">
    <source>
        <dbReference type="EMBL" id="MBW48809.1"/>
    </source>
</evidence>
<reference evidence="2" key="1">
    <citation type="submission" date="2018-01" db="EMBL/GenBank/DDBJ databases">
        <title>An insight into the sialome of Amazonian anophelines.</title>
        <authorList>
            <person name="Ribeiro J.M."/>
            <person name="Scarpassa V."/>
            <person name="Calvo E."/>
        </authorList>
    </citation>
    <scope>NUCLEOTIDE SEQUENCE</scope>
    <source>
        <tissue evidence="2">Salivary glands</tissue>
    </source>
</reference>
<sequence length="79" mass="8882">MALSCILVIITCILFTQLPWPHLANSTRRGCELRLHDALPSDRYIVASTSSIIRRVEKQGERQVDINGDDDDGVAEKME</sequence>
<accession>A0A2M4B6X3</accession>
<evidence type="ECO:0000256" key="1">
    <source>
        <dbReference type="SAM" id="SignalP"/>
    </source>
</evidence>
<dbReference type="AlphaFoldDB" id="A0A2M4B6X3"/>
<proteinExistence type="predicted"/>
<feature type="signal peptide" evidence="1">
    <location>
        <begin position="1"/>
        <end position="24"/>
    </location>
</feature>
<organism evidence="2">
    <name type="scientific">Anopheles triannulatus</name>
    <dbReference type="NCBI Taxonomy" id="58253"/>
    <lineage>
        <taxon>Eukaryota</taxon>
        <taxon>Metazoa</taxon>
        <taxon>Ecdysozoa</taxon>
        <taxon>Arthropoda</taxon>
        <taxon>Hexapoda</taxon>
        <taxon>Insecta</taxon>
        <taxon>Pterygota</taxon>
        <taxon>Neoptera</taxon>
        <taxon>Endopterygota</taxon>
        <taxon>Diptera</taxon>
        <taxon>Nematocera</taxon>
        <taxon>Culicoidea</taxon>
        <taxon>Culicidae</taxon>
        <taxon>Anophelinae</taxon>
        <taxon>Anopheles</taxon>
    </lineage>
</organism>
<keyword evidence="1" id="KW-0732">Signal</keyword>
<protein>
    <submittedName>
        <fullName evidence="2">Putative secreted protein</fullName>
    </submittedName>
</protein>
<name>A0A2M4B6X3_9DIPT</name>
<dbReference type="EMBL" id="GGFK01015488">
    <property type="protein sequence ID" value="MBW48809.1"/>
    <property type="molecule type" value="Transcribed_RNA"/>
</dbReference>
<feature type="chain" id="PRO_5014746828" evidence="1">
    <location>
        <begin position="25"/>
        <end position="79"/>
    </location>
</feature>